<organism evidence="2 3">
    <name type="scientific">Afipia massiliensis</name>
    <dbReference type="NCBI Taxonomy" id="211460"/>
    <lineage>
        <taxon>Bacteria</taxon>
        <taxon>Pseudomonadati</taxon>
        <taxon>Pseudomonadota</taxon>
        <taxon>Alphaproteobacteria</taxon>
        <taxon>Hyphomicrobiales</taxon>
        <taxon>Nitrobacteraceae</taxon>
        <taxon>Afipia</taxon>
    </lineage>
</organism>
<proteinExistence type="predicted"/>
<reference evidence="2" key="1">
    <citation type="submission" date="2019-04" db="EMBL/GenBank/DDBJ databases">
        <title>Whole genome sequencing of cave bacteria.</title>
        <authorList>
            <person name="Gan H.M."/>
            <person name="Barton H."/>
            <person name="Savka M.A."/>
        </authorList>
    </citation>
    <scope>NUCLEOTIDE SEQUENCE [LARGE SCALE GENOMIC DNA]</scope>
    <source>
        <strain evidence="2">LC387</strain>
    </source>
</reference>
<dbReference type="PANTHER" id="PTHR44366:SF1">
    <property type="entry name" value="UDP-N-ACETYLGLUCOSAMINE--PEPTIDE N-ACETYLGLUCOSAMINYLTRANSFERASE 110 KDA SUBUNIT"/>
    <property type="match status" value="1"/>
</dbReference>
<dbReference type="SUPFAM" id="SSF48452">
    <property type="entry name" value="TPR-like"/>
    <property type="match status" value="1"/>
</dbReference>
<dbReference type="GO" id="GO:0006493">
    <property type="term" value="P:protein O-linked glycosylation"/>
    <property type="evidence" value="ECO:0007669"/>
    <property type="project" value="InterPro"/>
</dbReference>
<dbReference type="Gene3D" id="3.40.630.30">
    <property type="match status" value="1"/>
</dbReference>
<dbReference type="AlphaFoldDB" id="A0A4U6BXN4"/>
<dbReference type="InterPro" id="IPR037919">
    <property type="entry name" value="OGT"/>
</dbReference>
<dbReference type="Pfam" id="PF13480">
    <property type="entry name" value="Acetyltransf_6"/>
    <property type="match status" value="1"/>
</dbReference>
<dbReference type="EMBL" id="LBIA02000001">
    <property type="protein sequence ID" value="TKT73634.1"/>
    <property type="molecule type" value="Genomic_DNA"/>
</dbReference>
<keyword evidence="3" id="KW-1185">Reference proteome</keyword>
<evidence type="ECO:0000313" key="3">
    <source>
        <dbReference type="Proteomes" id="UP000034832"/>
    </source>
</evidence>
<evidence type="ECO:0000313" key="2">
    <source>
        <dbReference type="EMBL" id="TKT73634.1"/>
    </source>
</evidence>
<dbReference type="STRING" id="211460.YH63_20375"/>
<evidence type="ECO:0000259" key="1">
    <source>
        <dbReference type="Pfam" id="PF13480"/>
    </source>
</evidence>
<comment type="caution">
    <text evidence="2">The sequence shown here is derived from an EMBL/GenBank/DDBJ whole genome shotgun (WGS) entry which is preliminary data.</text>
</comment>
<dbReference type="PANTHER" id="PTHR44366">
    <property type="entry name" value="UDP-N-ACETYLGLUCOSAMINE--PEPTIDE N-ACETYLGLUCOSAMINYLTRANSFERASE 110 KDA SUBUNIT"/>
    <property type="match status" value="1"/>
</dbReference>
<dbReference type="InterPro" id="IPR019734">
    <property type="entry name" value="TPR_rpt"/>
</dbReference>
<dbReference type="GO" id="GO:0097363">
    <property type="term" value="F:protein O-acetylglucosaminyltransferase activity"/>
    <property type="evidence" value="ECO:0007669"/>
    <property type="project" value="TreeGrafter"/>
</dbReference>
<dbReference type="Proteomes" id="UP000034832">
    <property type="component" value="Unassembled WGS sequence"/>
</dbReference>
<accession>A0A4U6BXN4</accession>
<dbReference type="SMART" id="SM00028">
    <property type="entry name" value="TPR"/>
    <property type="match status" value="3"/>
</dbReference>
<dbReference type="InterPro" id="IPR011990">
    <property type="entry name" value="TPR-like_helical_dom_sf"/>
</dbReference>
<sequence>MRIEVIDTLTDLAKVEDNWNAIYDADPDAQLFMSWKWLSGWLRQVAGPWFVLAAKMDNKADGPYVAFLPMRIQTRTENGRIHNELNMAGNFAADYTGFLCAPGAEHLAIPAFARYVKQLNWSRLNFENFRVSESRMRLLLAHFPKANFQTSETSRVGKVDGIDNSLCPFAVLPPDWDLYLETLSTNTRQKIRRLLRQVDATGEYRITVATPETIERDLNTLLQFWETKWKPRKGDLTQTLVRSNRAMLTRSFHADLLYLPTLWKEDRPLAALATLMDSRKRSFLFYMTGRDETFDGLPPGVILHAHSIRYAIANGFTEYDFLRGNEPYKYSFGVKERRIRCTVVGTKNGRNLGGKIDPRTVPEVLEQATGLHQAGKLVEAERGYREVLNVQPKNADAIHRLGQLFTNKGDHIAAKRLFKTLSTIRPDAYKSWLCLAQSCEALEQYLDAAHAYREVIRLRPDLPDTFKNLAGILIKLGRIEEVNAALVAVLGQTARAAKKNGSELKTRRIADRTMVQGETASL</sequence>
<gene>
    <name evidence="2" type="ORF">YH63_020610</name>
</gene>
<protein>
    <submittedName>
        <fullName evidence="2">GNAT family N-acetyltransferase</fullName>
    </submittedName>
</protein>
<dbReference type="OrthoDB" id="9808976at2"/>
<feature type="domain" description="BioF2-like acetyltransferase" evidence="1">
    <location>
        <begin position="186"/>
        <end position="329"/>
    </location>
</feature>
<dbReference type="Gene3D" id="1.25.40.10">
    <property type="entry name" value="Tetratricopeptide repeat domain"/>
    <property type="match status" value="1"/>
</dbReference>
<dbReference type="InterPro" id="IPR016181">
    <property type="entry name" value="Acyl_CoA_acyltransferase"/>
</dbReference>
<dbReference type="SUPFAM" id="SSF55729">
    <property type="entry name" value="Acyl-CoA N-acyltransferases (Nat)"/>
    <property type="match status" value="1"/>
</dbReference>
<dbReference type="InterPro" id="IPR038740">
    <property type="entry name" value="BioF2-like_GNAT_dom"/>
</dbReference>
<name>A0A4U6BXN4_9BRAD</name>